<evidence type="ECO:0000256" key="5">
    <source>
        <dbReference type="ARBA" id="ARBA00022989"/>
    </source>
</evidence>
<sequence>MNDVPLLATCHISRYDIPVNPVLGLLSDLETRLRIRVQSALSENGDSSLQSLSHRSPAPISSHASTTMTTTPLRDICARLSERCFGCFPCLSDRARRSSLGLKAILVLLHVVLVGVLFVLDAEFVRKSWEDPWYTTTYLLLLLVTLILYFMTAYSSPGYVIDAMTAGNGTHATYVNSLRSSMQHASRNGTLLFSTNNSQSSRNNPRMNASSWLKLVMDLYPPGSSSRSWTCLYCNVIQPPRSKHCHDCDKCVLQFDHHCIWLGTCIGKGNHCRFWWYIFAETILCTWTSVLYVTLLRSNVMNAWWKVMIGVMLLIGLFMCFIFLLLLLLFHSFLVLTNQTTYELVRRRRILYLRGIPERVRPFSKGICRNVYYFCCSFDGVYNLEAVPRLEELEDRARPYTCTDILTCRCC</sequence>
<keyword evidence="14" id="KW-1185">Reference proteome</keyword>
<dbReference type="GO" id="GO:0005783">
    <property type="term" value="C:endoplasmic reticulum"/>
    <property type="evidence" value="ECO:0007669"/>
    <property type="project" value="TreeGrafter"/>
</dbReference>
<keyword evidence="9 10" id="KW-0012">Acyltransferase</keyword>
<evidence type="ECO:0000256" key="9">
    <source>
        <dbReference type="ARBA" id="ARBA00023315"/>
    </source>
</evidence>
<feature type="transmembrane region" description="Helical" evidence="10">
    <location>
        <begin position="100"/>
        <end position="120"/>
    </location>
</feature>
<dbReference type="EMBL" id="KZ451979">
    <property type="protein sequence ID" value="PKA55643.1"/>
    <property type="molecule type" value="Genomic_DNA"/>
</dbReference>
<dbReference type="STRING" id="1088818.A0A2I0AJA6"/>
<dbReference type="EC" id="2.3.1.225" evidence="10"/>
<evidence type="ECO:0000256" key="3">
    <source>
        <dbReference type="ARBA" id="ARBA00022679"/>
    </source>
</evidence>
<evidence type="ECO:0000256" key="7">
    <source>
        <dbReference type="ARBA" id="ARBA00023139"/>
    </source>
</evidence>
<dbReference type="OrthoDB" id="9909019at2759"/>
<feature type="transmembrane region" description="Helical" evidence="10">
    <location>
        <begin position="132"/>
        <end position="151"/>
    </location>
</feature>
<dbReference type="GO" id="GO:0005794">
    <property type="term" value="C:Golgi apparatus"/>
    <property type="evidence" value="ECO:0007669"/>
    <property type="project" value="TreeGrafter"/>
</dbReference>
<name>A0A2I0AJA6_9ASPA</name>
<dbReference type="InterPro" id="IPR039859">
    <property type="entry name" value="PFA4/ZDH16/20/ERF2-like"/>
</dbReference>
<dbReference type="Pfam" id="PF01529">
    <property type="entry name" value="DHHC"/>
    <property type="match status" value="1"/>
</dbReference>
<evidence type="ECO:0000256" key="11">
    <source>
        <dbReference type="SAM" id="MobiDB-lite"/>
    </source>
</evidence>
<dbReference type="AlphaFoldDB" id="A0A2I0AJA6"/>
<keyword evidence="8" id="KW-0449">Lipoprotein</keyword>
<comment type="similarity">
    <text evidence="2 10">Belongs to the DHHC palmitoyltransferase family.</text>
</comment>
<keyword evidence="3 10" id="KW-0808">Transferase</keyword>
<evidence type="ECO:0000256" key="6">
    <source>
        <dbReference type="ARBA" id="ARBA00023136"/>
    </source>
</evidence>
<keyword evidence="13" id="KW-0560">Oxidoreductase</keyword>
<accession>A0A2I0AJA6</accession>
<gene>
    <name evidence="13" type="ORF">AXF42_Ash006845</name>
</gene>
<dbReference type="GO" id="GO:0006612">
    <property type="term" value="P:protein targeting to membrane"/>
    <property type="evidence" value="ECO:0007669"/>
    <property type="project" value="TreeGrafter"/>
</dbReference>
<evidence type="ECO:0000256" key="8">
    <source>
        <dbReference type="ARBA" id="ARBA00023288"/>
    </source>
</evidence>
<dbReference type="PANTHER" id="PTHR22883:SF301">
    <property type="entry name" value="PALMITOYLTRANSFERASE ZDHHC12"/>
    <property type="match status" value="1"/>
</dbReference>
<keyword evidence="7" id="KW-0564">Palmitate</keyword>
<dbReference type="PROSITE" id="PS50216">
    <property type="entry name" value="DHHC"/>
    <property type="match status" value="1"/>
</dbReference>
<evidence type="ECO:0000313" key="14">
    <source>
        <dbReference type="Proteomes" id="UP000236161"/>
    </source>
</evidence>
<dbReference type="GO" id="GO:0019706">
    <property type="term" value="F:protein-cysteine S-palmitoyltransferase activity"/>
    <property type="evidence" value="ECO:0007669"/>
    <property type="project" value="UniProtKB-EC"/>
</dbReference>
<evidence type="ECO:0000313" key="13">
    <source>
        <dbReference type="EMBL" id="PKA55643.1"/>
    </source>
</evidence>
<protein>
    <recommendedName>
        <fullName evidence="10">S-acyltransferase</fullName>
        <ecNumber evidence="10">2.3.1.225</ecNumber>
    </recommendedName>
    <alternativeName>
        <fullName evidence="10">Palmitoyltransferase</fullName>
    </alternativeName>
</protein>
<feature type="transmembrane region" description="Helical" evidence="10">
    <location>
        <begin position="307"/>
        <end position="330"/>
    </location>
</feature>
<feature type="transmembrane region" description="Helical" evidence="10">
    <location>
        <begin position="274"/>
        <end position="295"/>
    </location>
</feature>
<keyword evidence="6 10" id="KW-0472">Membrane</keyword>
<reference evidence="13 14" key="1">
    <citation type="journal article" date="2017" name="Nature">
        <title>The Apostasia genome and the evolution of orchids.</title>
        <authorList>
            <person name="Zhang G.Q."/>
            <person name="Liu K.W."/>
            <person name="Li Z."/>
            <person name="Lohaus R."/>
            <person name="Hsiao Y.Y."/>
            <person name="Niu S.C."/>
            <person name="Wang J.Y."/>
            <person name="Lin Y.C."/>
            <person name="Xu Q."/>
            <person name="Chen L.J."/>
            <person name="Yoshida K."/>
            <person name="Fujiwara S."/>
            <person name="Wang Z.W."/>
            <person name="Zhang Y.Q."/>
            <person name="Mitsuda N."/>
            <person name="Wang M."/>
            <person name="Liu G.H."/>
            <person name="Pecoraro L."/>
            <person name="Huang H.X."/>
            <person name="Xiao X.J."/>
            <person name="Lin M."/>
            <person name="Wu X.Y."/>
            <person name="Wu W.L."/>
            <person name="Chen Y.Y."/>
            <person name="Chang S.B."/>
            <person name="Sakamoto S."/>
            <person name="Ohme-Takagi M."/>
            <person name="Yagi M."/>
            <person name="Zeng S.J."/>
            <person name="Shen C.Y."/>
            <person name="Yeh C.M."/>
            <person name="Luo Y.B."/>
            <person name="Tsai W.C."/>
            <person name="Van de Peer Y."/>
            <person name="Liu Z.J."/>
        </authorList>
    </citation>
    <scope>NUCLEOTIDE SEQUENCE [LARGE SCALE GENOMIC DNA]</scope>
    <source>
        <strain evidence="14">cv. Shenzhen</strain>
        <tissue evidence="13">Stem</tissue>
    </source>
</reference>
<evidence type="ECO:0000259" key="12">
    <source>
        <dbReference type="Pfam" id="PF01529"/>
    </source>
</evidence>
<dbReference type="PANTHER" id="PTHR22883">
    <property type="entry name" value="ZINC FINGER DHHC DOMAIN CONTAINING PROTEIN"/>
    <property type="match status" value="1"/>
</dbReference>
<dbReference type="InterPro" id="IPR001594">
    <property type="entry name" value="Palmitoyltrfase_DHHC"/>
</dbReference>
<comment type="subcellular location">
    <subcellularLocation>
        <location evidence="1">Endomembrane system</location>
        <topology evidence="1">Multi-pass membrane protein</topology>
    </subcellularLocation>
</comment>
<comment type="catalytic activity">
    <reaction evidence="10">
        <text>L-cysteinyl-[protein] + hexadecanoyl-CoA = S-hexadecanoyl-L-cysteinyl-[protein] + CoA</text>
        <dbReference type="Rhea" id="RHEA:36683"/>
        <dbReference type="Rhea" id="RHEA-COMP:10131"/>
        <dbReference type="Rhea" id="RHEA-COMP:11032"/>
        <dbReference type="ChEBI" id="CHEBI:29950"/>
        <dbReference type="ChEBI" id="CHEBI:57287"/>
        <dbReference type="ChEBI" id="CHEBI:57379"/>
        <dbReference type="ChEBI" id="CHEBI:74151"/>
        <dbReference type="EC" id="2.3.1.225"/>
    </reaction>
</comment>
<feature type="region of interest" description="Disordered" evidence="11">
    <location>
        <begin position="46"/>
        <end position="67"/>
    </location>
</feature>
<keyword evidence="4 10" id="KW-0812">Transmembrane</keyword>
<evidence type="ECO:0000256" key="2">
    <source>
        <dbReference type="ARBA" id="ARBA00008574"/>
    </source>
</evidence>
<comment type="domain">
    <text evidence="10">The DHHC domain is required for palmitoyltransferase activity.</text>
</comment>
<evidence type="ECO:0000256" key="4">
    <source>
        <dbReference type="ARBA" id="ARBA00022692"/>
    </source>
</evidence>
<evidence type="ECO:0000256" key="10">
    <source>
        <dbReference type="RuleBase" id="RU079119"/>
    </source>
</evidence>
<dbReference type="GO" id="GO:0016491">
    <property type="term" value="F:oxidoreductase activity"/>
    <property type="evidence" value="ECO:0007669"/>
    <property type="project" value="UniProtKB-KW"/>
</dbReference>
<keyword evidence="5 10" id="KW-1133">Transmembrane helix</keyword>
<dbReference type="Proteomes" id="UP000236161">
    <property type="component" value="Unassembled WGS sequence"/>
</dbReference>
<proteinExistence type="inferred from homology"/>
<feature type="domain" description="Palmitoyltransferase DHHC" evidence="12">
    <location>
        <begin position="230"/>
        <end position="346"/>
    </location>
</feature>
<organism evidence="13 14">
    <name type="scientific">Apostasia shenzhenica</name>
    <dbReference type="NCBI Taxonomy" id="1088818"/>
    <lineage>
        <taxon>Eukaryota</taxon>
        <taxon>Viridiplantae</taxon>
        <taxon>Streptophyta</taxon>
        <taxon>Embryophyta</taxon>
        <taxon>Tracheophyta</taxon>
        <taxon>Spermatophyta</taxon>
        <taxon>Magnoliopsida</taxon>
        <taxon>Liliopsida</taxon>
        <taxon>Asparagales</taxon>
        <taxon>Orchidaceae</taxon>
        <taxon>Apostasioideae</taxon>
        <taxon>Apostasia</taxon>
    </lineage>
</organism>
<evidence type="ECO:0000256" key="1">
    <source>
        <dbReference type="ARBA" id="ARBA00004127"/>
    </source>
</evidence>